<dbReference type="Proteomes" id="UP000182975">
    <property type="component" value="Unassembled WGS sequence"/>
</dbReference>
<dbReference type="SUPFAM" id="SSF53448">
    <property type="entry name" value="Nucleotide-diphospho-sugar transferases"/>
    <property type="match status" value="1"/>
</dbReference>
<sequence length="424" mass="48751">MNPLIIVPTYISAREKARPTGHHTVYDHVTPLSRPGELGRMLKSLQRVRGVGQVVIPVAAERDAAVPAMQKVQAICAQFPSLNIIAVGQAELALIRQRFEQLNMGRMEYEIGLEGYSAVRNLGLVLANIFGYDSVVFLDDDVVIQDPEFLAKGVYGLGKLTRRGIPILAKTGYYLNSEGTYHSKSQDKWYNRYWEQGSAFNSWIDSAMRGPRLSRSNHVCGGCLVLHREAYRRVCFDPWVVRGEDLDYMLNLRMYGSDIWFDNKWVMLHLPPDTKSEGTRFRQDIFRWLYEYRKMEYARTQIDLNQVKPESLMPYPGPFLESGIRHRIMRTALLRSFGRPDKKQYRNAAKVAFTDATAYAESNCSKYFEFQYIWPELMARTENDRILRTALLESAALRHGEMRQQESLDPGATSEIRLNLPDSE</sequence>
<reference evidence="3" key="1">
    <citation type="submission" date="2016-10" db="EMBL/GenBank/DDBJ databases">
        <authorList>
            <person name="Varghese N."/>
        </authorList>
    </citation>
    <scope>NUCLEOTIDE SEQUENCE [LARGE SCALE GENOMIC DNA]</scope>
    <source>
        <strain evidence="3">DSM 21843</strain>
    </source>
</reference>
<evidence type="ECO:0000313" key="3">
    <source>
        <dbReference type="Proteomes" id="UP000182975"/>
    </source>
</evidence>
<dbReference type="STRING" id="79604.AAY81_00270"/>
<dbReference type="KEGG" id="ddt:AAY81_00270"/>
<dbReference type="EMBL" id="FOEC01000001">
    <property type="protein sequence ID" value="SEO43679.1"/>
    <property type="molecule type" value="Genomic_DNA"/>
</dbReference>
<evidence type="ECO:0000313" key="2">
    <source>
        <dbReference type="EMBL" id="SEO43679.1"/>
    </source>
</evidence>
<keyword evidence="3" id="KW-1185">Reference proteome</keyword>
<evidence type="ECO:0000256" key="1">
    <source>
        <dbReference type="SAM" id="MobiDB-lite"/>
    </source>
</evidence>
<evidence type="ECO:0008006" key="4">
    <source>
        <dbReference type="Google" id="ProtNLM"/>
    </source>
</evidence>
<accession>A0A172RVY7</accession>
<name>A0A172RVY7_9ACTN</name>
<dbReference type="RefSeq" id="WP_066659938.1">
    <property type="nucleotide sequence ID" value="NZ_CP011402.1"/>
</dbReference>
<gene>
    <name evidence="2" type="ORF">SAMN02910314_00250</name>
</gene>
<dbReference type="OrthoDB" id="1757142at2"/>
<feature type="region of interest" description="Disordered" evidence="1">
    <location>
        <begin position="401"/>
        <end position="424"/>
    </location>
</feature>
<protein>
    <recommendedName>
        <fullName evidence="4">Glycosyltransferase like family 2</fullName>
    </recommendedName>
</protein>
<proteinExistence type="predicted"/>
<dbReference type="PATRIC" id="fig|79604.3.peg.57"/>
<dbReference type="InterPro" id="IPR029044">
    <property type="entry name" value="Nucleotide-diphossugar_trans"/>
</dbReference>
<organism evidence="2 3">
    <name type="scientific">Denitrobacterium detoxificans</name>
    <dbReference type="NCBI Taxonomy" id="79604"/>
    <lineage>
        <taxon>Bacteria</taxon>
        <taxon>Bacillati</taxon>
        <taxon>Actinomycetota</taxon>
        <taxon>Coriobacteriia</taxon>
        <taxon>Eggerthellales</taxon>
        <taxon>Eggerthellaceae</taxon>
        <taxon>Denitrobacterium</taxon>
    </lineage>
</organism>
<dbReference type="Gene3D" id="3.90.550.10">
    <property type="entry name" value="Spore Coat Polysaccharide Biosynthesis Protein SpsA, Chain A"/>
    <property type="match status" value="1"/>
</dbReference>
<dbReference type="AlphaFoldDB" id="A0A172RVY7"/>